<dbReference type="EMBL" id="BART01012448">
    <property type="protein sequence ID" value="GAG81093.1"/>
    <property type="molecule type" value="Genomic_DNA"/>
</dbReference>
<accession>X1BAE9</accession>
<feature type="non-terminal residue" evidence="1">
    <location>
        <position position="1"/>
    </location>
</feature>
<name>X1BAE9_9ZZZZ</name>
<sequence length="52" mass="5903">IVARVEIKRILTTIGFPLTDVEPLLEKFKYNRSQLGKGTKFRSPQMGVPCII</sequence>
<comment type="caution">
    <text evidence="1">The sequence shown here is derived from an EMBL/GenBank/DDBJ whole genome shotgun (WGS) entry which is preliminary data.</text>
</comment>
<reference evidence="1" key="1">
    <citation type="journal article" date="2014" name="Front. Microbiol.">
        <title>High frequency of phylogenetically diverse reductive dehalogenase-homologous genes in deep subseafloor sedimentary metagenomes.</title>
        <authorList>
            <person name="Kawai M."/>
            <person name="Futagami T."/>
            <person name="Toyoda A."/>
            <person name="Takaki Y."/>
            <person name="Nishi S."/>
            <person name="Hori S."/>
            <person name="Arai W."/>
            <person name="Tsubouchi T."/>
            <person name="Morono Y."/>
            <person name="Uchiyama I."/>
            <person name="Ito T."/>
            <person name="Fujiyama A."/>
            <person name="Inagaki F."/>
            <person name="Takami H."/>
        </authorList>
    </citation>
    <scope>NUCLEOTIDE SEQUENCE</scope>
    <source>
        <strain evidence="1">Expedition CK06-06</strain>
    </source>
</reference>
<dbReference type="AlphaFoldDB" id="X1BAE9"/>
<gene>
    <name evidence="1" type="ORF">S01H4_25976</name>
</gene>
<organism evidence="1">
    <name type="scientific">marine sediment metagenome</name>
    <dbReference type="NCBI Taxonomy" id="412755"/>
    <lineage>
        <taxon>unclassified sequences</taxon>
        <taxon>metagenomes</taxon>
        <taxon>ecological metagenomes</taxon>
    </lineage>
</organism>
<proteinExistence type="predicted"/>
<protein>
    <submittedName>
        <fullName evidence="1">Uncharacterized protein</fullName>
    </submittedName>
</protein>
<evidence type="ECO:0000313" key="1">
    <source>
        <dbReference type="EMBL" id="GAG81093.1"/>
    </source>
</evidence>